<accession>X0UE64</accession>
<protein>
    <submittedName>
        <fullName evidence="1">Uncharacterized protein</fullName>
    </submittedName>
</protein>
<comment type="caution">
    <text evidence="1">The sequence shown here is derived from an EMBL/GenBank/DDBJ whole genome shotgun (WGS) entry which is preliminary data.</text>
</comment>
<proteinExistence type="predicted"/>
<evidence type="ECO:0000313" key="1">
    <source>
        <dbReference type="EMBL" id="GAG04034.1"/>
    </source>
</evidence>
<name>X0UE64_9ZZZZ</name>
<sequence>MADIIPSGTGDGEVGRADHVTVKTWAQMRSANNGDHVDDVSTVMQLLNSRTIGFKGRPDNWWLYRLLIPFDTGAVVPAGATINAATLGVYVSSNATVGAYTNAYVFQGNFPDETNLTTPNYNDWVTAVTLGGSFGVGTNGWKNSVFNADGLNAIRRNGEASEGGGSAGWTKIFIRGQHDYKNIPPTKVANHINSMIRTAEGANSPTLTVTWTPFVPAGKINKFNRTGVVANDSLN</sequence>
<reference evidence="1" key="1">
    <citation type="journal article" date="2014" name="Front. Microbiol.">
        <title>High frequency of phylogenetically diverse reductive dehalogenase-homologous genes in deep subseafloor sedimentary metagenomes.</title>
        <authorList>
            <person name="Kawai M."/>
            <person name="Futagami T."/>
            <person name="Toyoda A."/>
            <person name="Takaki Y."/>
            <person name="Nishi S."/>
            <person name="Hori S."/>
            <person name="Arai W."/>
            <person name="Tsubouchi T."/>
            <person name="Morono Y."/>
            <person name="Uchiyama I."/>
            <person name="Ito T."/>
            <person name="Fujiyama A."/>
            <person name="Inagaki F."/>
            <person name="Takami H."/>
        </authorList>
    </citation>
    <scope>NUCLEOTIDE SEQUENCE</scope>
    <source>
        <strain evidence="1">Expedition CK06-06</strain>
    </source>
</reference>
<gene>
    <name evidence="1" type="ORF">S01H1_36383</name>
</gene>
<dbReference type="EMBL" id="BARS01022788">
    <property type="protein sequence ID" value="GAG04034.1"/>
    <property type="molecule type" value="Genomic_DNA"/>
</dbReference>
<organism evidence="1">
    <name type="scientific">marine sediment metagenome</name>
    <dbReference type="NCBI Taxonomy" id="412755"/>
    <lineage>
        <taxon>unclassified sequences</taxon>
        <taxon>metagenomes</taxon>
        <taxon>ecological metagenomes</taxon>
    </lineage>
</organism>
<dbReference type="AlphaFoldDB" id="X0UE64"/>